<sequence>MGNTSSLEHTLSLSSLGHVQDPSLLNPQQTIKTTLNSSSTTNQNNSHSSSSSSHPNLDIQQQENISIVTCKIVHYLEQQNRDDTTRLQLPMNLINFIVEPLSLESELSASYLDPSWKTTSRMLEIYEFLCMKSSFGMNESENKLVTCVKNILERSASSNHESKIMNETIHSPNGCASSHDVAKSPNNQSFYSFHDATSPSSILNASDPFVTVTSPPQTPNSPPQTSELAFVSMTNDTLSNSAPTLDESKKDKNHDSTVSKLKRTLTGLKPKLKMSTSRDNTLLVQNNNNKLNTSKSSTTLETMNHSSNQKGSSLRNMLKSDQTPTLNPRDDDSLYSTSPSEEKPKNKLLKRLGSLKKITKSSNALSALVDVSDVQKMQIANFEFQQPKPALNHEEEQLIFDEDEDIDLKQLKTQYFEERKKKRELLTNVTTYQFNEQEFMEHENFEHAKLMDDILFKRIYLNPEKYSDTRIPNELPSCIREKIEFVAHQRNIDLLNIKMIILDGSCKQSLLKILSPVKERLEVTKEHRKYNIGLQVGPWLLTFHEEIGLIVPSKVIPPLDSVLYDLGTLDVATNVQQLCTELSKIIVEWNTSRYYSKTHADPPPSYLQEAAPHRKFKPANNYDFFMELLSKLGVRVNLADNPSFQHFLSHIKKLGSSPFVWVTEQKQTIVFTSHVELDDYVNRLSKSSSTALTLYRPLDYELLKTYDRLFWSKYLTFPLVSTFDPTFSMETNLTCPFKHPFDY</sequence>
<dbReference type="Proteomes" id="UP000816034">
    <property type="component" value="Unassembled WGS sequence"/>
</dbReference>
<accession>A0AA88KUB6</accession>
<evidence type="ECO:0000256" key="1">
    <source>
        <dbReference type="SAM" id="MobiDB-lite"/>
    </source>
</evidence>
<feature type="compositionally biased region" description="Low complexity" evidence="1">
    <location>
        <begin position="35"/>
        <end position="53"/>
    </location>
</feature>
<comment type="caution">
    <text evidence="2">The sequence shown here is derived from an EMBL/GenBank/DDBJ whole genome shotgun (WGS) entry which is preliminary data.</text>
</comment>
<dbReference type="EMBL" id="PYSW02000008">
    <property type="protein sequence ID" value="KAG2389112.1"/>
    <property type="molecule type" value="Genomic_DNA"/>
</dbReference>
<evidence type="ECO:0000313" key="3">
    <source>
        <dbReference type="Proteomes" id="UP000816034"/>
    </source>
</evidence>
<proteinExistence type="predicted"/>
<feature type="region of interest" description="Disordered" evidence="1">
    <location>
        <begin position="35"/>
        <end position="58"/>
    </location>
</feature>
<organism evidence="2 3">
    <name type="scientific">Naegleria lovaniensis</name>
    <name type="common">Amoeba</name>
    <dbReference type="NCBI Taxonomy" id="51637"/>
    <lineage>
        <taxon>Eukaryota</taxon>
        <taxon>Discoba</taxon>
        <taxon>Heterolobosea</taxon>
        <taxon>Tetramitia</taxon>
        <taxon>Eutetramitia</taxon>
        <taxon>Vahlkampfiidae</taxon>
        <taxon>Naegleria</taxon>
    </lineage>
</organism>
<feature type="compositionally biased region" description="Polar residues" evidence="1">
    <location>
        <begin position="301"/>
        <end position="326"/>
    </location>
</feature>
<gene>
    <name evidence="2" type="ORF">C9374_014512</name>
</gene>
<reference evidence="2 3" key="1">
    <citation type="journal article" date="2018" name="BMC Genomics">
        <title>The genome of Naegleria lovaniensis, the basis for a comparative approach to unravel pathogenicity factors of the human pathogenic amoeba N. fowleri.</title>
        <authorList>
            <person name="Liechti N."/>
            <person name="Schurch N."/>
            <person name="Bruggmann R."/>
            <person name="Wittwer M."/>
        </authorList>
    </citation>
    <scope>NUCLEOTIDE SEQUENCE [LARGE SCALE GENOMIC DNA]</scope>
    <source>
        <strain evidence="2 3">ATCC 30569</strain>
    </source>
</reference>
<dbReference type="GeneID" id="68106965"/>
<evidence type="ECO:0000313" key="2">
    <source>
        <dbReference type="EMBL" id="KAG2389112.1"/>
    </source>
</evidence>
<feature type="region of interest" description="Disordered" evidence="1">
    <location>
        <begin position="207"/>
        <end position="346"/>
    </location>
</feature>
<dbReference type="RefSeq" id="XP_044553104.1">
    <property type="nucleotide sequence ID" value="XM_044690508.1"/>
</dbReference>
<name>A0AA88KUB6_NAELO</name>
<feature type="compositionally biased region" description="Basic and acidic residues" evidence="1">
    <location>
        <begin position="246"/>
        <end position="257"/>
    </location>
</feature>
<protein>
    <submittedName>
        <fullName evidence="2">Uncharacterized protein</fullName>
    </submittedName>
</protein>
<keyword evidence="3" id="KW-1185">Reference proteome</keyword>
<feature type="compositionally biased region" description="Low complexity" evidence="1">
    <location>
        <begin position="280"/>
        <end position="300"/>
    </location>
</feature>
<dbReference type="AlphaFoldDB" id="A0AA88KUB6"/>
<feature type="compositionally biased region" description="Polar residues" evidence="1">
    <location>
        <begin position="232"/>
        <end position="243"/>
    </location>
</feature>